<dbReference type="Pfam" id="PF00155">
    <property type="entry name" value="Aminotran_1_2"/>
    <property type="match status" value="1"/>
</dbReference>
<evidence type="ECO:0000313" key="4">
    <source>
        <dbReference type="EMBL" id="SBW09609.1"/>
    </source>
</evidence>
<dbReference type="PANTHER" id="PTHR42885:SF1">
    <property type="entry name" value="THREONINE-PHOSPHATE DECARBOXYLASE"/>
    <property type="match status" value="1"/>
</dbReference>
<dbReference type="CDD" id="cd00609">
    <property type="entry name" value="AAT_like"/>
    <property type="match status" value="1"/>
</dbReference>
<evidence type="ECO:0000256" key="1">
    <source>
        <dbReference type="ARBA" id="ARBA00001933"/>
    </source>
</evidence>
<sequence length="379" mass="42577">MDLVTPSGRRRVEDDLARHGGDVYAVARRLRKDVSDFIDFSSNTHVFAAHVTRSLINGTPYPFEHYPDNDAAVLREVIAAHENCSPANVLPGNGSSELIWLALRELAPRKILFLGPMFSEYVRCAMLLGIEHAIVTPPDGQDFACGPKELRAIWDSNADLAVLCTPNNPGAVTYRNIQELFEVLRIPRVLVDNTYREFLHGWPEYEANTHAAYTRYARTGVSVFSMNSFTKFFACPGLRLGYLVGDATTLSRMAKHRPPWMLSPFAEIMGLLFLEHIGVYRDALHPMRRQGEAMALHLRRNGCFDPDRVFLGASFITAALAHGVPASVAREKLLHRGVIVRDCDTIPGMPKGYLRMQIRPQADSRVLLDILDWHGERGW</sequence>
<reference evidence="4" key="1">
    <citation type="submission" date="2016-04" db="EMBL/GenBank/DDBJ databases">
        <authorList>
            <person name="Evans L.H."/>
            <person name="Alamgir A."/>
            <person name="Owens N."/>
            <person name="Weber N.D."/>
            <person name="Virtaneva K."/>
            <person name="Barbian K."/>
            <person name="Babar A."/>
            <person name="Rosenke K."/>
        </authorList>
    </citation>
    <scope>NUCLEOTIDE SEQUENCE</scope>
    <source>
        <strain evidence="4">86</strain>
    </source>
</reference>
<keyword evidence="2" id="KW-0663">Pyridoxal phosphate</keyword>
<feature type="domain" description="Aminotransferase class I/classII large" evidence="3">
    <location>
        <begin position="58"/>
        <end position="368"/>
    </location>
</feature>
<dbReference type="AlphaFoldDB" id="A0A212KD20"/>
<dbReference type="InterPro" id="IPR004839">
    <property type="entry name" value="Aminotransferase_I/II_large"/>
</dbReference>
<evidence type="ECO:0000259" key="3">
    <source>
        <dbReference type="Pfam" id="PF00155"/>
    </source>
</evidence>
<dbReference type="SUPFAM" id="SSF53383">
    <property type="entry name" value="PLP-dependent transferases"/>
    <property type="match status" value="1"/>
</dbReference>
<name>A0A212KD20_9DELT</name>
<keyword evidence="4" id="KW-0032">Aminotransferase</keyword>
<dbReference type="EMBL" id="FLUQ01000005">
    <property type="protein sequence ID" value="SBW09609.1"/>
    <property type="molecule type" value="Genomic_DNA"/>
</dbReference>
<dbReference type="InterPro" id="IPR015424">
    <property type="entry name" value="PyrdxlP-dep_Trfase"/>
</dbReference>
<proteinExistence type="predicted"/>
<dbReference type="Gene3D" id="3.90.1150.10">
    <property type="entry name" value="Aspartate Aminotransferase, domain 1"/>
    <property type="match status" value="1"/>
</dbReference>
<keyword evidence="4" id="KW-0808">Transferase</keyword>
<organism evidence="4">
    <name type="scientific">uncultured delta proteobacterium</name>
    <dbReference type="NCBI Taxonomy" id="34034"/>
    <lineage>
        <taxon>Bacteria</taxon>
        <taxon>Deltaproteobacteria</taxon>
        <taxon>environmental samples</taxon>
    </lineage>
</organism>
<dbReference type="GO" id="GO:0008483">
    <property type="term" value="F:transaminase activity"/>
    <property type="evidence" value="ECO:0007669"/>
    <property type="project" value="UniProtKB-KW"/>
</dbReference>
<protein>
    <submittedName>
        <fullName evidence="4">Aminotransferase class I and II</fullName>
    </submittedName>
</protein>
<accession>A0A212KD20</accession>
<dbReference type="InterPro" id="IPR015422">
    <property type="entry name" value="PyrdxlP-dep_Trfase_small"/>
</dbReference>
<comment type="cofactor">
    <cofactor evidence="1">
        <name>pyridoxal 5'-phosphate</name>
        <dbReference type="ChEBI" id="CHEBI:597326"/>
    </cofactor>
</comment>
<dbReference type="PANTHER" id="PTHR42885">
    <property type="entry name" value="HISTIDINOL-PHOSPHATE AMINOTRANSFERASE-RELATED"/>
    <property type="match status" value="1"/>
</dbReference>
<dbReference type="Gene3D" id="3.40.640.10">
    <property type="entry name" value="Type I PLP-dependent aspartate aminotransferase-like (Major domain)"/>
    <property type="match status" value="1"/>
</dbReference>
<dbReference type="InterPro" id="IPR015421">
    <property type="entry name" value="PyrdxlP-dep_Trfase_major"/>
</dbReference>
<dbReference type="GO" id="GO:0030170">
    <property type="term" value="F:pyridoxal phosphate binding"/>
    <property type="evidence" value="ECO:0007669"/>
    <property type="project" value="InterPro"/>
</dbReference>
<evidence type="ECO:0000256" key="2">
    <source>
        <dbReference type="ARBA" id="ARBA00022898"/>
    </source>
</evidence>
<gene>
    <name evidence="4" type="ORF">KL86DPRO_50222</name>
</gene>